<reference evidence="1 2" key="1">
    <citation type="submission" date="2019-03" db="EMBL/GenBank/DDBJ databases">
        <title>Draft genome sequences of novel Actinobacteria.</title>
        <authorList>
            <person name="Sahin N."/>
            <person name="Ay H."/>
            <person name="Saygin H."/>
        </authorList>
    </citation>
    <scope>NUCLEOTIDE SEQUENCE [LARGE SCALE GENOMIC DNA]</scope>
    <source>
        <strain evidence="1 2">DSM 45347</strain>
    </source>
</reference>
<name>A0A4R4P6A7_9ACTN</name>
<dbReference type="OrthoDB" id="6011528at2"/>
<sequence length="152" mass="16208">MIEGIVLRQRRQTVDAGQSDGVWGLVVASAHHGRLCRGGQRDDRDWSNHPDATSALLPVGPRYPGRGRDSITVTTFNDAQNYFPPNFNGDASNGINRLYAQLLAAKLNIKSGANGSAVATTIASADSFLATHSAGDWSSLTLAQRNGACQTR</sequence>
<evidence type="ECO:0000313" key="2">
    <source>
        <dbReference type="Proteomes" id="UP000295431"/>
    </source>
</evidence>
<gene>
    <name evidence="1" type="ORF">E1284_09970</name>
</gene>
<dbReference type="EMBL" id="SMJW01000036">
    <property type="protein sequence ID" value="TDC17264.1"/>
    <property type="molecule type" value="Genomic_DNA"/>
</dbReference>
<dbReference type="Proteomes" id="UP000295431">
    <property type="component" value="Unassembled WGS sequence"/>
</dbReference>
<accession>A0A4R4P6A7</accession>
<dbReference type="RefSeq" id="WP_131938735.1">
    <property type="nucleotide sequence ID" value="NZ_BAAAMX010000049.1"/>
</dbReference>
<proteinExistence type="predicted"/>
<evidence type="ECO:0000313" key="1">
    <source>
        <dbReference type="EMBL" id="TDC17264.1"/>
    </source>
</evidence>
<organism evidence="1 2">
    <name type="scientific">Actinomadura bangladeshensis</name>
    <dbReference type="NCBI Taxonomy" id="453573"/>
    <lineage>
        <taxon>Bacteria</taxon>
        <taxon>Bacillati</taxon>
        <taxon>Actinomycetota</taxon>
        <taxon>Actinomycetes</taxon>
        <taxon>Streptosporangiales</taxon>
        <taxon>Thermomonosporaceae</taxon>
        <taxon>Actinomadura</taxon>
    </lineage>
</organism>
<keyword evidence="2" id="KW-1185">Reference proteome</keyword>
<comment type="caution">
    <text evidence="1">The sequence shown here is derived from an EMBL/GenBank/DDBJ whole genome shotgun (WGS) entry which is preliminary data.</text>
</comment>
<protein>
    <submittedName>
        <fullName evidence="1">Uncharacterized protein</fullName>
    </submittedName>
</protein>
<dbReference type="AlphaFoldDB" id="A0A4R4P6A7"/>